<evidence type="ECO:0000313" key="2">
    <source>
        <dbReference type="EMBL" id="SIP72763.1"/>
    </source>
</evidence>
<gene>
    <name evidence="1" type="ORF">Xinn_03072</name>
    <name evidence="2" type="ORF">XIS1_1670023</name>
</gene>
<sequence length="247" mass="28367">MFVLAEFERILRVENPSYESIRRSSLHTVTELVRREQSTFNARQLAAEITKVPVIKWQKYSRTRKYLMSEYPGLREQLRPQLINFRTFRWEKGAYGAINHILSWQSSTGILDDLAHILVREEVRWQMPEREVQKYVDIGYRSQGGHNGIGSATSTGSLGRGCDFHDALGPFNTTNMLNFIGSGALSFVMTQIYQQSNDNGLSWSDIPNSGYWIRRLLSYEGNQRRITIYKENQSNSADACSNTSVIP</sequence>
<proteinExistence type="predicted"/>
<dbReference type="Proteomes" id="UP000224871">
    <property type="component" value="Unassembled WGS sequence"/>
</dbReference>
<evidence type="ECO:0000313" key="1">
    <source>
        <dbReference type="EMBL" id="PHM31119.1"/>
    </source>
</evidence>
<reference evidence="1 4" key="3">
    <citation type="journal article" date="2017" name="Nat. Microbiol.">
        <title>Natural product diversity associated with the nematode symbionts Photorhabdus and Xenorhabdus.</title>
        <authorList>
            <person name="Tobias N.J."/>
            <person name="Wolff H."/>
            <person name="Djahanschiri B."/>
            <person name="Grundmann F."/>
            <person name="Kronenwerth M."/>
            <person name="Shi Y.M."/>
            <person name="Simonyi S."/>
            <person name="Grun P."/>
            <person name="Shapiro-Ilan D."/>
            <person name="Pidot S.J."/>
            <person name="Stinear T.P."/>
            <person name="Ebersberger I."/>
            <person name="Bode H.B."/>
        </authorList>
    </citation>
    <scope>NUCLEOTIDE SEQUENCE [LARGE SCALE GENOMIC DNA]</scope>
    <source>
        <strain evidence="1 4">DSM 16336</strain>
    </source>
</reference>
<accession>A0A1N6MV55</accession>
<keyword evidence="4" id="KW-1185">Reference proteome</keyword>
<reference evidence="2" key="1">
    <citation type="submission" date="2016-12" db="EMBL/GenBank/DDBJ databases">
        <authorList>
            <person name="Song W.-J."/>
            <person name="Kurnit D.M."/>
        </authorList>
    </citation>
    <scope>NUCLEOTIDE SEQUENCE [LARGE SCALE GENOMIC DNA]</scope>
    <source>
        <strain evidence="2">HGB1681</strain>
    </source>
</reference>
<name>A0A1N6MV55_9GAMM</name>
<dbReference type="EMBL" id="NIBU01000045">
    <property type="protein sequence ID" value="PHM31119.1"/>
    <property type="molecule type" value="Genomic_DNA"/>
</dbReference>
<reference evidence="3" key="2">
    <citation type="submission" date="2016-12" db="EMBL/GenBank/DDBJ databases">
        <authorList>
            <person name="Gaudriault S."/>
        </authorList>
    </citation>
    <scope>NUCLEOTIDE SEQUENCE [LARGE SCALE GENOMIC DNA]</scope>
    <source>
        <strain evidence="3">HGB1681 (deposited as PTA-6826 in the American Type Culture Collection)</strain>
    </source>
</reference>
<dbReference type="Proteomes" id="UP000196435">
    <property type="component" value="Unassembled WGS sequence"/>
</dbReference>
<evidence type="ECO:0000313" key="3">
    <source>
        <dbReference type="Proteomes" id="UP000196435"/>
    </source>
</evidence>
<protein>
    <submittedName>
        <fullName evidence="2">Uncharacterized protein</fullName>
    </submittedName>
</protein>
<dbReference type="AlphaFoldDB" id="A0A1N6MV55"/>
<evidence type="ECO:0000313" key="4">
    <source>
        <dbReference type="Proteomes" id="UP000224871"/>
    </source>
</evidence>
<dbReference type="EMBL" id="FTLG01000076">
    <property type="protein sequence ID" value="SIP72763.1"/>
    <property type="molecule type" value="Genomic_DNA"/>
</dbReference>
<organism evidence="2 3">
    <name type="scientific">Xenorhabdus innexi</name>
    <dbReference type="NCBI Taxonomy" id="290109"/>
    <lineage>
        <taxon>Bacteria</taxon>
        <taxon>Pseudomonadati</taxon>
        <taxon>Pseudomonadota</taxon>
        <taxon>Gammaproteobacteria</taxon>
        <taxon>Enterobacterales</taxon>
        <taxon>Morganellaceae</taxon>
        <taxon>Xenorhabdus</taxon>
    </lineage>
</organism>